<proteinExistence type="predicted"/>
<protein>
    <submittedName>
        <fullName evidence="1">Uncharacterized protein</fullName>
    </submittedName>
</protein>
<dbReference type="EMBL" id="QGKV02000649">
    <property type="protein sequence ID" value="KAF3579249.1"/>
    <property type="molecule type" value="Genomic_DNA"/>
</dbReference>
<dbReference type="Proteomes" id="UP000266723">
    <property type="component" value="Unassembled WGS sequence"/>
</dbReference>
<accession>A0ABQ7DNL0</accession>
<evidence type="ECO:0000313" key="2">
    <source>
        <dbReference type="Proteomes" id="UP000266723"/>
    </source>
</evidence>
<reference evidence="1 2" key="1">
    <citation type="journal article" date="2020" name="BMC Genomics">
        <title>Intraspecific diversification of the crop wild relative Brassica cretica Lam. using demographic model selection.</title>
        <authorList>
            <person name="Kioukis A."/>
            <person name="Michalopoulou V.A."/>
            <person name="Briers L."/>
            <person name="Pirintsos S."/>
            <person name="Studholme D.J."/>
            <person name="Pavlidis P."/>
            <person name="Sarris P.F."/>
        </authorList>
    </citation>
    <scope>NUCLEOTIDE SEQUENCE [LARGE SCALE GENOMIC DNA]</scope>
    <source>
        <strain evidence="2">cv. PFS-1207/04</strain>
    </source>
</reference>
<name>A0ABQ7DNL0_BRACR</name>
<organism evidence="1 2">
    <name type="scientific">Brassica cretica</name>
    <name type="common">Mustard</name>
    <dbReference type="NCBI Taxonomy" id="69181"/>
    <lineage>
        <taxon>Eukaryota</taxon>
        <taxon>Viridiplantae</taxon>
        <taxon>Streptophyta</taxon>
        <taxon>Embryophyta</taxon>
        <taxon>Tracheophyta</taxon>
        <taxon>Spermatophyta</taxon>
        <taxon>Magnoliopsida</taxon>
        <taxon>eudicotyledons</taxon>
        <taxon>Gunneridae</taxon>
        <taxon>Pentapetalae</taxon>
        <taxon>rosids</taxon>
        <taxon>malvids</taxon>
        <taxon>Brassicales</taxon>
        <taxon>Brassicaceae</taxon>
        <taxon>Brassiceae</taxon>
        <taxon>Brassica</taxon>
    </lineage>
</organism>
<keyword evidence="2" id="KW-1185">Reference proteome</keyword>
<gene>
    <name evidence="1" type="ORF">DY000_02034169</name>
</gene>
<sequence>MHLGCSALSGTVTRVALLSGTVTQTVPRENLQIALFSASFVPTGASSIKCNSRPTFIANEARNGHFMEKRDRASQVVSEIVTKQAGETSKRDWYFTRQIVAVKEEKLKHNSITELRMYL</sequence>
<evidence type="ECO:0000313" key="1">
    <source>
        <dbReference type="EMBL" id="KAF3579249.1"/>
    </source>
</evidence>
<comment type="caution">
    <text evidence="1">The sequence shown here is derived from an EMBL/GenBank/DDBJ whole genome shotgun (WGS) entry which is preliminary data.</text>
</comment>